<keyword evidence="2" id="KW-1185">Reference proteome</keyword>
<dbReference type="Proteomes" id="UP001212841">
    <property type="component" value="Unassembled WGS sequence"/>
</dbReference>
<evidence type="ECO:0000313" key="1">
    <source>
        <dbReference type="EMBL" id="KAJ3038169.1"/>
    </source>
</evidence>
<name>A0AAD5WZP7_9FUNG</name>
<dbReference type="AlphaFoldDB" id="A0AAD5WZP7"/>
<dbReference type="EMBL" id="JADGJD010001758">
    <property type="protein sequence ID" value="KAJ3038169.1"/>
    <property type="molecule type" value="Genomic_DNA"/>
</dbReference>
<accession>A0AAD5WZP7</accession>
<sequence length="165" mass="18158">MSTSASEIQMVTIIIPALNWSLTVLTTELKESKMEYFSSFFSFTEATSDKAPKTITLEPPCPNQILSCLSRGMKNRPFVSHCSAQENSNRFATLNKDLINVPDFTSTIIAFKDLSKIITHLANTPEKITTILVWGRGITENALNKTSPLSLTIDGLPSTSLPFAN</sequence>
<proteinExistence type="predicted"/>
<organism evidence="1 2">
    <name type="scientific">Rhizophlyctis rosea</name>
    <dbReference type="NCBI Taxonomy" id="64517"/>
    <lineage>
        <taxon>Eukaryota</taxon>
        <taxon>Fungi</taxon>
        <taxon>Fungi incertae sedis</taxon>
        <taxon>Chytridiomycota</taxon>
        <taxon>Chytridiomycota incertae sedis</taxon>
        <taxon>Chytridiomycetes</taxon>
        <taxon>Rhizophlyctidales</taxon>
        <taxon>Rhizophlyctidaceae</taxon>
        <taxon>Rhizophlyctis</taxon>
    </lineage>
</organism>
<protein>
    <submittedName>
        <fullName evidence="1">Uncharacterized protein</fullName>
    </submittedName>
</protein>
<evidence type="ECO:0000313" key="2">
    <source>
        <dbReference type="Proteomes" id="UP001212841"/>
    </source>
</evidence>
<gene>
    <name evidence="1" type="ORF">HK097_003246</name>
</gene>
<comment type="caution">
    <text evidence="1">The sequence shown here is derived from an EMBL/GenBank/DDBJ whole genome shotgun (WGS) entry which is preliminary data.</text>
</comment>
<reference evidence="1" key="1">
    <citation type="submission" date="2020-05" db="EMBL/GenBank/DDBJ databases">
        <title>Phylogenomic resolution of chytrid fungi.</title>
        <authorList>
            <person name="Stajich J.E."/>
            <person name="Amses K."/>
            <person name="Simmons R."/>
            <person name="Seto K."/>
            <person name="Myers J."/>
            <person name="Bonds A."/>
            <person name="Quandt C.A."/>
            <person name="Barry K."/>
            <person name="Liu P."/>
            <person name="Grigoriev I."/>
            <person name="Longcore J.E."/>
            <person name="James T.Y."/>
        </authorList>
    </citation>
    <scope>NUCLEOTIDE SEQUENCE</scope>
    <source>
        <strain evidence="1">JEL0318</strain>
    </source>
</reference>